<evidence type="ECO:0000256" key="2">
    <source>
        <dbReference type="ARBA" id="ARBA00022670"/>
    </source>
</evidence>
<dbReference type="EMBL" id="JAAZWO010000003">
    <property type="protein sequence ID" value="MBC2396938.1"/>
    <property type="molecule type" value="Genomic_DNA"/>
</dbReference>
<dbReference type="InterPro" id="IPR014755">
    <property type="entry name" value="Cu-Rt/internalin_Ig-like"/>
</dbReference>
<dbReference type="InterPro" id="IPR055210">
    <property type="entry name" value="CtpA/B_N"/>
</dbReference>
<comment type="caution">
    <text evidence="9">The sequence shown here is derived from an EMBL/GenBank/DDBJ whole genome shotgun (WGS) entry which is preliminary data.</text>
</comment>
<dbReference type="SMART" id="SM00245">
    <property type="entry name" value="TSPc"/>
    <property type="match status" value="1"/>
</dbReference>
<dbReference type="SMART" id="SM00228">
    <property type="entry name" value="PDZ"/>
    <property type="match status" value="1"/>
</dbReference>
<dbReference type="InterPro" id="IPR036034">
    <property type="entry name" value="PDZ_sf"/>
</dbReference>
<dbReference type="PANTHER" id="PTHR32060:SF30">
    <property type="entry name" value="CARBOXY-TERMINAL PROCESSING PROTEASE CTPA"/>
    <property type="match status" value="1"/>
</dbReference>
<feature type="transmembrane region" description="Helical" evidence="7">
    <location>
        <begin position="12"/>
        <end position="33"/>
    </location>
</feature>
<dbReference type="Gene3D" id="3.30.750.44">
    <property type="match status" value="1"/>
</dbReference>
<dbReference type="Gene3D" id="3.90.226.10">
    <property type="entry name" value="2-enoyl-CoA Hydratase, Chain A, domain 1"/>
    <property type="match status" value="1"/>
</dbReference>
<dbReference type="PROSITE" id="PS50106">
    <property type="entry name" value="PDZ"/>
    <property type="match status" value="1"/>
</dbReference>
<reference evidence="9 10" key="1">
    <citation type="submission" date="2020-04" db="EMBL/GenBank/DDBJ databases">
        <title>Genomic insights into acetone-butanol-ethanol (ABE) fermentation by sequencing solventogenic clostridia strains.</title>
        <authorList>
            <person name="Brown S."/>
        </authorList>
    </citation>
    <scope>NUCLEOTIDE SEQUENCE [LARGE SCALE GENOMIC DNA]</scope>
    <source>
        <strain evidence="9 10">DJ011</strain>
    </source>
</reference>
<dbReference type="NCBIfam" id="TIGR00225">
    <property type="entry name" value="prc"/>
    <property type="match status" value="1"/>
</dbReference>
<evidence type="ECO:0000256" key="5">
    <source>
        <dbReference type="ARBA" id="ARBA00022825"/>
    </source>
</evidence>
<dbReference type="Gene3D" id="2.60.40.1220">
    <property type="match status" value="1"/>
</dbReference>
<accession>A0A923J141</accession>
<feature type="domain" description="PDZ" evidence="8">
    <location>
        <begin position="99"/>
        <end position="154"/>
    </location>
</feature>
<dbReference type="CDD" id="cd06782">
    <property type="entry name" value="cpPDZ_CPP-like"/>
    <property type="match status" value="1"/>
</dbReference>
<dbReference type="InterPro" id="IPR004447">
    <property type="entry name" value="Peptidase_S41A"/>
</dbReference>
<evidence type="ECO:0000256" key="4">
    <source>
        <dbReference type="ARBA" id="ARBA00022801"/>
    </source>
</evidence>
<organism evidence="9 10">
    <name type="scientific">Clostridium tetanomorphum</name>
    <dbReference type="NCBI Taxonomy" id="1553"/>
    <lineage>
        <taxon>Bacteria</taxon>
        <taxon>Bacillati</taxon>
        <taxon>Bacillota</taxon>
        <taxon>Clostridia</taxon>
        <taxon>Eubacteriales</taxon>
        <taxon>Clostridiaceae</taxon>
        <taxon>Clostridium</taxon>
    </lineage>
</organism>
<keyword evidence="4 6" id="KW-0378">Hydrolase</keyword>
<dbReference type="SUPFAM" id="SSF50156">
    <property type="entry name" value="PDZ domain-like"/>
    <property type="match status" value="1"/>
</dbReference>
<evidence type="ECO:0000313" key="10">
    <source>
        <dbReference type="Proteomes" id="UP000563151"/>
    </source>
</evidence>
<evidence type="ECO:0000256" key="3">
    <source>
        <dbReference type="ARBA" id="ARBA00022729"/>
    </source>
</evidence>
<dbReference type="GO" id="GO:0006508">
    <property type="term" value="P:proteolysis"/>
    <property type="evidence" value="ECO:0007669"/>
    <property type="project" value="UniProtKB-KW"/>
</dbReference>
<dbReference type="Proteomes" id="UP000563151">
    <property type="component" value="Unassembled WGS sequence"/>
</dbReference>
<dbReference type="Pfam" id="PF22694">
    <property type="entry name" value="CtpB_N-like"/>
    <property type="match status" value="1"/>
</dbReference>
<dbReference type="Pfam" id="PF13180">
    <property type="entry name" value="PDZ_2"/>
    <property type="match status" value="1"/>
</dbReference>
<dbReference type="GO" id="GO:0007165">
    <property type="term" value="P:signal transduction"/>
    <property type="evidence" value="ECO:0007669"/>
    <property type="project" value="TreeGrafter"/>
</dbReference>
<dbReference type="AlphaFoldDB" id="A0A923J141"/>
<keyword evidence="7" id="KW-1133">Transmembrane helix</keyword>
<keyword evidence="7" id="KW-0472">Membrane</keyword>
<dbReference type="SUPFAM" id="SSF52096">
    <property type="entry name" value="ClpP/crotonase"/>
    <property type="match status" value="1"/>
</dbReference>
<evidence type="ECO:0000313" key="9">
    <source>
        <dbReference type="EMBL" id="MBC2396938.1"/>
    </source>
</evidence>
<dbReference type="RefSeq" id="WP_051593130.1">
    <property type="nucleotide sequence ID" value="NZ_JAAZWO010000003.1"/>
</dbReference>
<keyword evidence="5 6" id="KW-0720">Serine protease</keyword>
<sequence>MIKHKNNKFFKSFFFMLIFTFIISIGNGIKVYAQADNNNVLNQVRSLIQNGYVNEVPKEVLDSNNIEDMVKGLNDPYTKYFSSEDFKSFVNAINNSFCGIGIYNEENSEGIKVKSVMDSSPALEAGLKAGDIIIRVDGHSLKGLKLEESAKYLRGEEGSKVELEILRGEENLKFTIKRREIDLPTVNWKVIDDHIGYIKIISFGMETPELFSKAVNELEEKKVDKFIVDLRDNTGGYTNSAYNIAGHFIGEKTVIKMKNKAGNEYDFKGIGHGHVIDKPIIFLINDYTASASEILSAAVKDYKKAFFVGIKSFGKGVQQSTFPLEDGGVLKLTTHSFYSPKGNTIHKVGITPDFNTKDIDALAVAELLYSAKNKADNSNMIKVKINGNEFIIDLNKCRRNEYLKAFKHIIDNVDSNNIYLGSKNTWEKLDKEIFKNTMGFYFSDFKKFPTLVKSKDNTKFSIVFNKDIDKQTVNNDTIKLLQDNTFKDIDIDYKFEEGNKIILIPKEAANLNGRYYLVIQDIKSIGGKSINRKTAVEINLK</sequence>
<evidence type="ECO:0000256" key="6">
    <source>
        <dbReference type="RuleBase" id="RU004404"/>
    </source>
</evidence>
<name>A0A923J141_CLOTT</name>
<keyword evidence="3" id="KW-0732">Signal</keyword>
<keyword evidence="10" id="KW-1185">Reference proteome</keyword>
<dbReference type="GO" id="GO:0030288">
    <property type="term" value="C:outer membrane-bounded periplasmic space"/>
    <property type="evidence" value="ECO:0007669"/>
    <property type="project" value="TreeGrafter"/>
</dbReference>
<dbReference type="InterPro" id="IPR029045">
    <property type="entry name" value="ClpP/crotonase-like_dom_sf"/>
</dbReference>
<dbReference type="InterPro" id="IPR005151">
    <property type="entry name" value="Tail-specific_protease"/>
</dbReference>
<evidence type="ECO:0000256" key="7">
    <source>
        <dbReference type="SAM" id="Phobius"/>
    </source>
</evidence>
<keyword evidence="7" id="KW-0812">Transmembrane</keyword>
<dbReference type="Pfam" id="PF03572">
    <property type="entry name" value="Peptidase_S41"/>
    <property type="match status" value="1"/>
</dbReference>
<evidence type="ECO:0000259" key="8">
    <source>
        <dbReference type="PROSITE" id="PS50106"/>
    </source>
</evidence>
<gene>
    <name evidence="9" type="ORF">HGG79_03965</name>
</gene>
<dbReference type="InterPro" id="IPR001478">
    <property type="entry name" value="PDZ"/>
</dbReference>
<dbReference type="GO" id="GO:0008236">
    <property type="term" value="F:serine-type peptidase activity"/>
    <property type="evidence" value="ECO:0007669"/>
    <property type="project" value="UniProtKB-KW"/>
</dbReference>
<dbReference type="Gene3D" id="2.30.42.10">
    <property type="match status" value="1"/>
</dbReference>
<dbReference type="GO" id="GO:0004175">
    <property type="term" value="F:endopeptidase activity"/>
    <property type="evidence" value="ECO:0007669"/>
    <property type="project" value="TreeGrafter"/>
</dbReference>
<dbReference type="CDD" id="cd07560">
    <property type="entry name" value="Peptidase_S41_CPP"/>
    <property type="match status" value="1"/>
</dbReference>
<evidence type="ECO:0000256" key="1">
    <source>
        <dbReference type="ARBA" id="ARBA00009179"/>
    </source>
</evidence>
<protein>
    <submittedName>
        <fullName evidence="9">PDZ domain-containing protein</fullName>
    </submittedName>
</protein>
<keyword evidence="2 6" id="KW-0645">Protease</keyword>
<dbReference type="PANTHER" id="PTHR32060">
    <property type="entry name" value="TAIL-SPECIFIC PROTEASE"/>
    <property type="match status" value="1"/>
</dbReference>
<proteinExistence type="inferred from homology"/>
<comment type="similarity">
    <text evidence="1 6">Belongs to the peptidase S41A family.</text>
</comment>